<reference evidence="2 3" key="1">
    <citation type="submission" date="2019-03" db="EMBL/GenBank/DDBJ databases">
        <title>Genomic Encyclopedia of Type Strains, Phase IV (KMG-IV): sequencing the most valuable type-strain genomes for metagenomic binning, comparative biology and taxonomic classification.</title>
        <authorList>
            <person name="Goeker M."/>
        </authorList>
    </citation>
    <scope>NUCLEOTIDE SEQUENCE [LARGE SCALE GENOMIC DNA]</scope>
    <source>
        <strain evidence="2 3">DSM 18577</strain>
    </source>
</reference>
<protein>
    <submittedName>
        <fullName evidence="2">YfaZ</fullName>
    </submittedName>
</protein>
<feature type="chain" id="PRO_5020934945" evidence="1">
    <location>
        <begin position="25"/>
        <end position="188"/>
    </location>
</feature>
<proteinExistence type="predicted"/>
<organism evidence="2 3">
    <name type="scientific">Celerinatantimonas diazotrophica</name>
    <dbReference type="NCBI Taxonomy" id="412034"/>
    <lineage>
        <taxon>Bacteria</taxon>
        <taxon>Pseudomonadati</taxon>
        <taxon>Pseudomonadota</taxon>
        <taxon>Gammaproteobacteria</taxon>
        <taxon>Celerinatantimonadaceae</taxon>
        <taxon>Celerinatantimonas</taxon>
    </lineage>
</organism>
<gene>
    <name evidence="2" type="ORF">EV690_0301</name>
</gene>
<dbReference type="InterPro" id="IPR009998">
    <property type="entry name" value="YfaZ"/>
</dbReference>
<evidence type="ECO:0000256" key="1">
    <source>
        <dbReference type="SAM" id="SignalP"/>
    </source>
</evidence>
<keyword evidence="3" id="KW-1185">Reference proteome</keyword>
<dbReference type="AlphaFoldDB" id="A0A4R1KF19"/>
<comment type="caution">
    <text evidence="2">The sequence shown here is derived from an EMBL/GenBank/DDBJ whole genome shotgun (WGS) entry which is preliminary data.</text>
</comment>
<sequence>MQKRIIALSIAYAGLLLTGQSAFAATGHTNNSINVQVNNKNIKGGIQAAAGDNAKFFANGQYSDDSGTLAQVGAEFVGNSDPISFGFGSKAVFLDAKDHRNGGVVALGGHVSYQLNDRLKATAETYYAPDLLSFHHIDRYMQYGAKASYMAVDNVDVVVGWRRTTFGYNAGPDLRYENNFYLGTDYNF</sequence>
<feature type="signal peptide" evidence="1">
    <location>
        <begin position="1"/>
        <end position="24"/>
    </location>
</feature>
<name>A0A4R1KF19_9GAMM</name>
<evidence type="ECO:0000313" key="3">
    <source>
        <dbReference type="Proteomes" id="UP000295565"/>
    </source>
</evidence>
<dbReference type="EMBL" id="SMGD01000003">
    <property type="protein sequence ID" value="TCK63204.1"/>
    <property type="molecule type" value="Genomic_DNA"/>
</dbReference>
<keyword evidence="1" id="KW-0732">Signal</keyword>
<dbReference type="Pfam" id="PF07437">
    <property type="entry name" value="YfaZ"/>
    <property type="match status" value="1"/>
</dbReference>
<accession>A0A4R1KF19</accession>
<dbReference type="RefSeq" id="WP_165872626.1">
    <property type="nucleotide sequence ID" value="NZ_OU594967.1"/>
</dbReference>
<dbReference type="Proteomes" id="UP000295565">
    <property type="component" value="Unassembled WGS sequence"/>
</dbReference>
<evidence type="ECO:0000313" key="2">
    <source>
        <dbReference type="EMBL" id="TCK63204.1"/>
    </source>
</evidence>